<dbReference type="CDD" id="cd02587">
    <property type="entry name" value="HAD_5-3dNT"/>
    <property type="match status" value="1"/>
</dbReference>
<organism evidence="2 3">
    <name type="scientific">Anas platyrhynchos</name>
    <name type="common">Mallard</name>
    <name type="synonym">Anas boschas</name>
    <dbReference type="NCBI Taxonomy" id="8839"/>
    <lineage>
        <taxon>Eukaryota</taxon>
        <taxon>Metazoa</taxon>
        <taxon>Chordata</taxon>
        <taxon>Craniata</taxon>
        <taxon>Vertebrata</taxon>
        <taxon>Euteleostomi</taxon>
        <taxon>Archelosauria</taxon>
        <taxon>Archosauria</taxon>
        <taxon>Dinosauria</taxon>
        <taxon>Saurischia</taxon>
        <taxon>Theropoda</taxon>
        <taxon>Coelurosauria</taxon>
        <taxon>Aves</taxon>
        <taxon>Neognathae</taxon>
        <taxon>Galloanserae</taxon>
        <taxon>Anseriformes</taxon>
        <taxon>Anatidae</taxon>
        <taxon>Anatinae</taxon>
        <taxon>Anas</taxon>
    </lineage>
</organism>
<sequence>MATFANVSHPGSRRALRVLVDMDGVLADFEGGFLKKFRARYPDKPYIALEDRRGFWVSEQYGRLGPELSVSLCIPPLLAWLVFALTDVFICTSPIKKYRYCPYEKYAWVEKHFGPEFLEQIVLTRDKTVVSADLLIDDRPDITGAELNPSWEHVLFTACHNRHLQLKPPSRRLQSWTDDWRAILDSKRLPPGRAT</sequence>
<dbReference type="SUPFAM" id="SSF56784">
    <property type="entry name" value="HAD-like"/>
    <property type="match status" value="1"/>
</dbReference>
<feature type="active site" description="Proton donor" evidence="1">
    <location>
        <position position="23"/>
    </location>
</feature>
<name>A0A8B9TDL4_ANAPL</name>
<dbReference type="InterPro" id="IPR036412">
    <property type="entry name" value="HAD-like_sf"/>
</dbReference>
<proteinExistence type="predicted"/>
<dbReference type="Gene3D" id="1.10.40.40">
    <property type="entry name" value="Deoxyribonucleotidase, domain 2"/>
    <property type="match status" value="1"/>
</dbReference>
<dbReference type="PANTHER" id="PTHR16504:SF6">
    <property type="entry name" value="5'(3')-DEOXYRIBONUCLEOTIDASE, MITOCHONDRIAL"/>
    <property type="match status" value="1"/>
</dbReference>
<feature type="active site" description="Nucleophile" evidence="1">
    <location>
        <position position="21"/>
    </location>
</feature>
<dbReference type="GO" id="GO:0009223">
    <property type="term" value="P:pyrimidine deoxyribonucleotide catabolic process"/>
    <property type="evidence" value="ECO:0007669"/>
    <property type="project" value="TreeGrafter"/>
</dbReference>
<dbReference type="InterPro" id="IPR010708">
    <property type="entry name" value="5'(3')-deoxyribonucleotidase"/>
</dbReference>
<evidence type="ECO:0000313" key="2">
    <source>
        <dbReference type="Ensembl" id="ENSAPLP00020018993.1"/>
    </source>
</evidence>
<accession>A0A8B9TDL4</accession>
<reference evidence="2" key="3">
    <citation type="submission" date="2025-09" db="UniProtKB">
        <authorList>
            <consortium name="Ensembl"/>
        </authorList>
    </citation>
    <scope>IDENTIFICATION</scope>
</reference>
<dbReference type="AlphaFoldDB" id="A0A8B9TDL4"/>
<dbReference type="Proteomes" id="UP000694400">
    <property type="component" value="Chromosome 15"/>
</dbReference>
<dbReference type="Pfam" id="PF06941">
    <property type="entry name" value="NT5C"/>
    <property type="match status" value="1"/>
</dbReference>
<dbReference type="Gene3D" id="3.40.50.1000">
    <property type="entry name" value="HAD superfamily/HAD-like"/>
    <property type="match status" value="1"/>
</dbReference>
<reference evidence="2" key="2">
    <citation type="submission" date="2025-08" db="UniProtKB">
        <authorList>
            <consortium name="Ensembl"/>
        </authorList>
    </citation>
    <scope>IDENTIFICATION</scope>
</reference>
<dbReference type="InterPro" id="IPR023214">
    <property type="entry name" value="HAD_sf"/>
</dbReference>
<protein>
    <submittedName>
        <fullName evidence="2">5',3'-nucleotidase, mitochondrial</fullName>
    </submittedName>
</protein>
<dbReference type="Ensembl" id="ENSAPLT00020020537.1">
    <property type="protein sequence ID" value="ENSAPLP00020018993.1"/>
    <property type="gene ID" value="ENSAPLG00020013489.1"/>
</dbReference>
<evidence type="ECO:0000256" key="1">
    <source>
        <dbReference type="PIRSR" id="PIRSR610708-1"/>
    </source>
</evidence>
<evidence type="ECO:0000313" key="3">
    <source>
        <dbReference type="Proteomes" id="UP000694400"/>
    </source>
</evidence>
<dbReference type="FunFam" id="3.40.50.1000:FF:000133">
    <property type="entry name" value="5'(3')-deoxyribonucleotidase, cytosolic type"/>
    <property type="match status" value="1"/>
</dbReference>
<dbReference type="GO" id="GO:0005739">
    <property type="term" value="C:mitochondrion"/>
    <property type="evidence" value="ECO:0007669"/>
    <property type="project" value="TreeGrafter"/>
</dbReference>
<dbReference type="GO" id="GO:0008253">
    <property type="term" value="F:5'-nucleotidase activity"/>
    <property type="evidence" value="ECO:0007669"/>
    <property type="project" value="InterPro"/>
</dbReference>
<dbReference type="PANTHER" id="PTHR16504">
    <property type="entry name" value="5'(3')-DEOXYRIBONUCLEOTIDASE"/>
    <property type="match status" value="1"/>
</dbReference>
<reference evidence="2" key="1">
    <citation type="submission" date="2019-08" db="EMBL/GenBank/DDBJ databases">
        <title>Three high-quality genomes provides insights into domestication of ducks.</title>
        <authorList>
            <person name="Hou Z.C."/>
            <person name="Zhu F."/>
            <person name="Yin Z.T."/>
            <person name="Zhang F."/>
        </authorList>
    </citation>
    <scope>NUCLEOTIDE SEQUENCE [LARGE SCALE GENOMIC DNA]</scope>
</reference>